<sequence>MMQNSKPVLVALSWLQIALMPMLYLWSAGIQWSLTLVATLLFTLCLAGARGQIKLIWWLATAAIFGVIAASAQWLLLPVILAQVVYSGLINSQKLSQALEITLWTISVFFAQMVLLYQLMQGTTWQLLLLLAVLLIPQVISVWADRMPVWLALIMLAAVAVIGYFSGQLTLIAAGALVVIAAASSTRVLKVNANLQALASVLIGVIFILSRLHG</sequence>
<keyword evidence="3" id="KW-1185">Reference proteome</keyword>
<comment type="caution">
    <text evidence="2">The sequence shown here is derived from an EMBL/GenBank/DDBJ whole genome shotgun (WGS) entry which is preliminary data.</text>
</comment>
<evidence type="ECO:0000313" key="3">
    <source>
        <dbReference type="Proteomes" id="UP000051790"/>
    </source>
</evidence>
<dbReference type="EMBL" id="AZEU01000237">
    <property type="protein sequence ID" value="KRL41953.1"/>
    <property type="molecule type" value="Genomic_DNA"/>
</dbReference>
<feature type="transmembrane region" description="Helical" evidence="1">
    <location>
        <begin position="32"/>
        <end position="49"/>
    </location>
</feature>
<feature type="transmembrane region" description="Helical" evidence="1">
    <location>
        <begin position="101"/>
        <end position="120"/>
    </location>
</feature>
<dbReference type="Proteomes" id="UP000051790">
    <property type="component" value="Unassembled WGS sequence"/>
</dbReference>
<keyword evidence="1" id="KW-0472">Membrane</keyword>
<feature type="transmembrane region" description="Helical" evidence="1">
    <location>
        <begin position="195"/>
        <end position="213"/>
    </location>
</feature>
<feature type="transmembrane region" description="Helical" evidence="1">
    <location>
        <begin position="56"/>
        <end position="81"/>
    </location>
</feature>
<evidence type="ECO:0000313" key="2">
    <source>
        <dbReference type="EMBL" id="KRL41953.1"/>
    </source>
</evidence>
<accession>A0A0R1QBX1</accession>
<feature type="transmembrane region" description="Helical" evidence="1">
    <location>
        <begin position="7"/>
        <end position="26"/>
    </location>
</feature>
<keyword evidence="1" id="KW-0812">Transmembrane</keyword>
<feature type="transmembrane region" description="Helical" evidence="1">
    <location>
        <begin position="150"/>
        <end position="183"/>
    </location>
</feature>
<proteinExistence type="predicted"/>
<keyword evidence="1" id="KW-1133">Transmembrane helix</keyword>
<organism evidence="2 3">
    <name type="scientific">Lacticaseibacillus manihotivorans DSM 13343 = JCM 12514</name>
    <dbReference type="NCBI Taxonomy" id="1423769"/>
    <lineage>
        <taxon>Bacteria</taxon>
        <taxon>Bacillati</taxon>
        <taxon>Bacillota</taxon>
        <taxon>Bacilli</taxon>
        <taxon>Lactobacillales</taxon>
        <taxon>Lactobacillaceae</taxon>
        <taxon>Lacticaseibacillus</taxon>
    </lineage>
</organism>
<protein>
    <submittedName>
        <fullName evidence="2">Uncharacterized protein</fullName>
    </submittedName>
</protein>
<name>A0A0R1QBX1_9LACO</name>
<dbReference type="AlphaFoldDB" id="A0A0R1QBX1"/>
<gene>
    <name evidence="2" type="ORF">FD01_GL002054</name>
</gene>
<evidence type="ECO:0000256" key="1">
    <source>
        <dbReference type="SAM" id="Phobius"/>
    </source>
</evidence>
<feature type="transmembrane region" description="Helical" evidence="1">
    <location>
        <begin position="127"/>
        <end position="144"/>
    </location>
</feature>
<dbReference type="PATRIC" id="fig|1423769.4.peg.2207"/>
<reference evidence="2 3" key="1">
    <citation type="journal article" date="2015" name="Genome Announc.">
        <title>Expanding the biotechnology potential of lactobacilli through comparative genomics of 213 strains and associated genera.</title>
        <authorList>
            <person name="Sun Z."/>
            <person name="Harris H.M."/>
            <person name="McCann A."/>
            <person name="Guo C."/>
            <person name="Argimon S."/>
            <person name="Zhang W."/>
            <person name="Yang X."/>
            <person name="Jeffery I.B."/>
            <person name="Cooney J.C."/>
            <person name="Kagawa T.F."/>
            <person name="Liu W."/>
            <person name="Song Y."/>
            <person name="Salvetti E."/>
            <person name="Wrobel A."/>
            <person name="Rasinkangas P."/>
            <person name="Parkhill J."/>
            <person name="Rea M.C."/>
            <person name="O'Sullivan O."/>
            <person name="Ritari J."/>
            <person name="Douillard F.P."/>
            <person name="Paul Ross R."/>
            <person name="Yang R."/>
            <person name="Briner A.E."/>
            <person name="Felis G.E."/>
            <person name="de Vos W.M."/>
            <person name="Barrangou R."/>
            <person name="Klaenhammer T.R."/>
            <person name="Caufield P.W."/>
            <person name="Cui Y."/>
            <person name="Zhang H."/>
            <person name="O'Toole P.W."/>
        </authorList>
    </citation>
    <scope>NUCLEOTIDE SEQUENCE [LARGE SCALE GENOMIC DNA]</scope>
    <source>
        <strain evidence="2 3">DSM 13343</strain>
    </source>
</reference>